<evidence type="ECO:0000256" key="2">
    <source>
        <dbReference type="ARBA" id="ARBA00012438"/>
    </source>
</evidence>
<dbReference type="Proteomes" id="UP001523565">
    <property type="component" value="Unassembled WGS sequence"/>
</dbReference>
<dbReference type="InterPro" id="IPR005467">
    <property type="entry name" value="His_kinase_dom"/>
</dbReference>
<dbReference type="CDD" id="cd16922">
    <property type="entry name" value="HATPase_EvgS-ArcB-TorS-like"/>
    <property type="match status" value="1"/>
</dbReference>
<evidence type="ECO:0000256" key="1">
    <source>
        <dbReference type="ARBA" id="ARBA00000085"/>
    </source>
</evidence>
<evidence type="ECO:0000259" key="11">
    <source>
        <dbReference type="PROSITE" id="PS50109"/>
    </source>
</evidence>
<dbReference type="PRINTS" id="PR00344">
    <property type="entry name" value="BCTRLSENSOR"/>
</dbReference>
<feature type="transmembrane region" description="Helical" evidence="10">
    <location>
        <begin position="12"/>
        <end position="28"/>
    </location>
</feature>
<evidence type="ECO:0000256" key="7">
    <source>
        <dbReference type="ARBA" id="ARBA00023012"/>
    </source>
</evidence>
<dbReference type="EMBL" id="JAMZFV010000025">
    <property type="protein sequence ID" value="MCP1111188.1"/>
    <property type="molecule type" value="Genomic_DNA"/>
</dbReference>
<dbReference type="PROSITE" id="PS50109">
    <property type="entry name" value="HIS_KIN"/>
    <property type="match status" value="1"/>
</dbReference>
<dbReference type="PROSITE" id="PS50110">
    <property type="entry name" value="RESPONSE_REGULATORY"/>
    <property type="match status" value="1"/>
</dbReference>
<proteinExistence type="predicted"/>
<dbReference type="Gene3D" id="3.40.50.2300">
    <property type="match status" value="1"/>
</dbReference>
<protein>
    <recommendedName>
        <fullName evidence="3">Stage 0 sporulation protein A homolog</fullName>
        <ecNumber evidence="2">2.7.13.3</ecNumber>
    </recommendedName>
</protein>
<sequence>MEKRKNGKIIGLYFLSAIVVVAIALFTGSKSMHISGMLVESAENEVLAQSEIVAEMVTADELDAFINAEDMAKPEYQALKERLSEFARASELDYAYYLRLDEETNRMQFIIDNVPGDETGLVEPQVDREEAPDKAIEGTATVVPLGEYSVGWDNYLTAFAPVYYENGELSNIVAGVDKPDIYIHQARDDIKDMGIAMIAALLVVLLASLGSLFLYYQKVRQAEAATAAKSMFLSNISHEIRTPINAITGMTYQAKNAGNIVEAKTYLEKITQASEHLLGIVNDLLDLSKGEASSFSIFPEPTKLQTVVNSVVTVAEFRTLEQEQHLKVEIGENVPAHIEVDSQRLTQVITNLVSNAIKFTPKGGSITIKITNQEEKADRIKLLFEVIDNGIGIDTEQQSKLFQPFQQADNSISRKYGGTGLGLAISKNIVESMGGEIGVTSELGKGSCFYFEIWTKVCQEKEIKTDGETSYQAIYQGKRFLVAEDVEINREVTAALLKETEAELEFAYNGIEVIEKFTSKDYDLILMDIHMPEKDGYTASREIRNLDSEKSRTIPIIAMTANTSPEDVEKAKAAGMNGHIGKPLFREEIFAQINKFIKN</sequence>
<dbReference type="SUPFAM" id="SSF52172">
    <property type="entry name" value="CheY-like"/>
    <property type="match status" value="1"/>
</dbReference>
<dbReference type="EC" id="2.7.13.3" evidence="2"/>
<keyword evidence="14" id="KW-1185">Reference proteome</keyword>
<keyword evidence="7" id="KW-0902">Two-component regulatory system</keyword>
<dbReference type="InterPro" id="IPR004358">
    <property type="entry name" value="Sig_transdc_His_kin-like_C"/>
</dbReference>
<dbReference type="CDD" id="cd17546">
    <property type="entry name" value="REC_hyHK_CKI1_RcsC-like"/>
    <property type="match status" value="1"/>
</dbReference>
<dbReference type="Gene3D" id="3.30.565.10">
    <property type="entry name" value="Histidine kinase-like ATPase, C-terminal domain"/>
    <property type="match status" value="1"/>
</dbReference>
<dbReference type="InterPro" id="IPR036890">
    <property type="entry name" value="HATPase_C_sf"/>
</dbReference>
<keyword evidence="10" id="KW-0472">Membrane</keyword>
<dbReference type="SUPFAM" id="SSF55874">
    <property type="entry name" value="ATPase domain of HSP90 chaperone/DNA topoisomerase II/histidine kinase"/>
    <property type="match status" value="1"/>
</dbReference>
<dbReference type="SMART" id="SM00388">
    <property type="entry name" value="HisKA"/>
    <property type="match status" value="1"/>
</dbReference>
<gene>
    <name evidence="13" type="ORF">NK118_13110</name>
</gene>
<dbReference type="InterPro" id="IPR003661">
    <property type="entry name" value="HisK_dim/P_dom"/>
</dbReference>
<keyword evidence="10" id="KW-1133">Transmembrane helix</keyword>
<evidence type="ECO:0000313" key="14">
    <source>
        <dbReference type="Proteomes" id="UP001523565"/>
    </source>
</evidence>
<keyword evidence="13" id="KW-0067">ATP-binding</keyword>
<evidence type="ECO:0000256" key="10">
    <source>
        <dbReference type="SAM" id="Phobius"/>
    </source>
</evidence>
<dbReference type="InterPro" id="IPR003594">
    <property type="entry name" value="HATPase_dom"/>
</dbReference>
<dbReference type="Pfam" id="PF02518">
    <property type="entry name" value="HATPase_c"/>
    <property type="match status" value="1"/>
</dbReference>
<evidence type="ECO:0000259" key="12">
    <source>
        <dbReference type="PROSITE" id="PS50110"/>
    </source>
</evidence>
<feature type="domain" description="Response regulatory" evidence="12">
    <location>
        <begin position="479"/>
        <end position="597"/>
    </location>
</feature>
<feature type="transmembrane region" description="Helical" evidence="10">
    <location>
        <begin position="195"/>
        <end position="216"/>
    </location>
</feature>
<dbReference type="InterPro" id="IPR001789">
    <property type="entry name" value="Sig_transdc_resp-reg_receiver"/>
</dbReference>
<accession>A0ABT1EKG0</accession>
<keyword evidence="10" id="KW-0812">Transmembrane</keyword>
<dbReference type="Pfam" id="PF00072">
    <property type="entry name" value="Response_reg"/>
    <property type="match status" value="1"/>
</dbReference>
<comment type="catalytic activity">
    <reaction evidence="1">
        <text>ATP + protein L-histidine = ADP + protein N-phospho-L-histidine.</text>
        <dbReference type="EC" id="2.7.13.3"/>
    </reaction>
</comment>
<evidence type="ECO:0000256" key="4">
    <source>
        <dbReference type="ARBA" id="ARBA00022553"/>
    </source>
</evidence>
<dbReference type="SMART" id="SM00387">
    <property type="entry name" value="HATPase_c"/>
    <property type="match status" value="1"/>
</dbReference>
<comment type="caution">
    <text evidence="13">The sequence shown here is derived from an EMBL/GenBank/DDBJ whole genome shotgun (WGS) entry which is preliminary data.</text>
</comment>
<keyword evidence="5" id="KW-0808">Transferase</keyword>
<dbReference type="InterPro" id="IPR011006">
    <property type="entry name" value="CheY-like_superfamily"/>
</dbReference>
<evidence type="ECO:0000256" key="8">
    <source>
        <dbReference type="ARBA" id="ARBA00024867"/>
    </source>
</evidence>
<name>A0ABT1EKG0_9FIRM</name>
<evidence type="ECO:0000256" key="9">
    <source>
        <dbReference type="PROSITE-ProRule" id="PRU00169"/>
    </source>
</evidence>
<comment type="function">
    <text evidence="8">May play the central regulatory role in sporulation. It may be an element of the effector pathway responsible for the activation of sporulation genes in response to nutritional stress. Spo0A may act in concert with spo0H (a sigma factor) to control the expression of some genes that are critical to the sporulation process.</text>
</comment>
<dbReference type="CDD" id="cd00082">
    <property type="entry name" value="HisKA"/>
    <property type="match status" value="1"/>
</dbReference>
<dbReference type="SUPFAM" id="SSF47384">
    <property type="entry name" value="Homodimeric domain of signal transducing histidine kinase"/>
    <property type="match status" value="1"/>
</dbReference>
<organism evidence="13 14">
    <name type="scientific">Ohessyouella blattaphilus</name>
    <dbReference type="NCBI Taxonomy" id="2949333"/>
    <lineage>
        <taxon>Bacteria</taxon>
        <taxon>Bacillati</taxon>
        <taxon>Bacillota</taxon>
        <taxon>Clostridia</taxon>
        <taxon>Lachnospirales</taxon>
        <taxon>Lachnospiraceae</taxon>
        <taxon>Ohessyouella</taxon>
    </lineage>
</organism>
<keyword evidence="4 9" id="KW-0597">Phosphoprotein</keyword>
<dbReference type="Pfam" id="PF00512">
    <property type="entry name" value="HisKA"/>
    <property type="match status" value="1"/>
</dbReference>
<dbReference type="InterPro" id="IPR036097">
    <property type="entry name" value="HisK_dim/P_sf"/>
</dbReference>
<keyword evidence="13" id="KW-0547">Nucleotide-binding</keyword>
<dbReference type="GO" id="GO:0005524">
    <property type="term" value="F:ATP binding"/>
    <property type="evidence" value="ECO:0007669"/>
    <property type="project" value="UniProtKB-KW"/>
</dbReference>
<dbReference type="RefSeq" id="WP_262070065.1">
    <property type="nucleotide sequence ID" value="NZ_JAMXOC010000025.1"/>
</dbReference>
<keyword evidence="6" id="KW-0418">Kinase</keyword>
<feature type="domain" description="Histidine kinase" evidence="11">
    <location>
        <begin position="235"/>
        <end position="457"/>
    </location>
</feature>
<evidence type="ECO:0000256" key="6">
    <source>
        <dbReference type="ARBA" id="ARBA00022777"/>
    </source>
</evidence>
<feature type="modified residue" description="4-aspartylphosphate" evidence="9">
    <location>
        <position position="528"/>
    </location>
</feature>
<evidence type="ECO:0000256" key="5">
    <source>
        <dbReference type="ARBA" id="ARBA00022679"/>
    </source>
</evidence>
<reference evidence="13 14" key="1">
    <citation type="journal article" date="2022" name="Genome Biol. Evol.">
        <title>Host diet, physiology and behaviors set the stage for Lachnospiraceae cladogenesis.</title>
        <authorList>
            <person name="Vera-Ponce De Leon A."/>
            <person name="Schneider M."/>
            <person name="Jahnes B.C."/>
            <person name="Sadowski V."/>
            <person name="Camuy-Velez L.A."/>
            <person name="Duan J."/>
            <person name="Sabree Z.L."/>
        </authorList>
    </citation>
    <scope>NUCLEOTIDE SEQUENCE [LARGE SCALE GENOMIC DNA]</scope>
    <source>
        <strain evidence="13 14">PAL227</strain>
    </source>
</reference>
<dbReference type="Gene3D" id="1.10.287.130">
    <property type="match status" value="1"/>
</dbReference>
<dbReference type="SMART" id="SM00448">
    <property type="entry name" value="REC"/>
    <property type="match status" value="1"/>
</dbReference>
<dbReference type="PANTHER" id="PTHR43047">
    <property type="entry name" value="TWO-COMPONENT HISTIDINE PROTEIN KINASE"/>
    <property type="match status" value="1"/>
</dbReference>
<evidence type="ECO:0000313" key="13">
    <source>
        <dbReference type="EMBL" id="MCP1111188.1"/>
    </source>
</evidence>
<evidence type="ECO:0000256" key="3">
    <source>
        <dbReference type="ARBA" id="ARBA00018672"/>
    </source>
</evidence>